<keyword evidence="2" id="KW-1185">Reference proteome</keyword>
<proteinExistence type="predicted"/>
<dbReference type="EMBL" id="SRLO01000948">
    <property type="protein sequence ID" value="TNN43723.1"/>
    <property type="molecule type" value="Genomic_DNA"/>
</dbReference>
<evidence type="ECO:0000313" key="2">
    <source>
        <dbReference type="Proteomes" id="UP000314294"/>
    </source>
</evidence>
<dbReference type="Proteomes" id="UP000314294">
    <property type="component" value="Unassembled WGS sequence"/>
</dbReference>
<reference evidence="1 2" key="1">
    <citation type="submission" date="2019-03" db="EMBL/GenBank/DDBJ databases">
        <title>First draft genome of Liparis tanakae, snailfish: a comprehensive survey of snailfish specific genes.</title>
        <authorList>
            <person name="Kim W."/>
            <person name="Song I."/>
            <person name="Jeong J.-H."/>
            <person name="Kim D."/>
            <person name="Kim S."/>
            <person name="Ryu S."/>
            <person name="Song J.Y."/>
            <person name="Lee S.K."/>
        </authorList>
    </citation>
    <scope>NUCLEOTIDE SEQUENCE [LARGE SCALE GENOMIC DNA]</scope>
    <source>
        <tissue evidence="1">Muscle</tissue>
    </source>
</reference>
<accession>A0A4Z2FSI0</accession>
<evidence type="ECO:0000313" key="1">
    <source>
        <dbReference type="EMBL" id="TNN43723.1"/>
    </source>
</evidence>
<sequence length="241" mass="27322">MKPALDITFSLLERLVMLDSGCGRETGAGFLWTLGNTLPYWSMIRFLVLDLRPRGSLSSSLMRHSSWQLSYRKLSSSPVLRRFECWRSKDHASTRHLGRHNKGEGQAPAQAAVVHQHIQEDVLRRHLHHWVQRPNCQGCGSHSTGPIELETKMSALPGADFSQPGDLCRRFGDYLQVWKRTQVVKTEVHQQNMTQIRYHGSDAEEPAETLVKVLSRSACSAITHDRLNGCNLEGKEGKKDR</sequence>
<name>A0A4Z2FSI0_9TELE</name>
<organism evidence="1 2">
    <name type="scientific">Liparis tanakae</name>
    <name type="common">Tanaka's snailfish</name>
    <dbReference type="NCBI Taxonomy" id="230148"/>
    <lineage>
        <taxon>Eukaryota</taxon>
        <taxon>Metazoa</taxon>
        <taxon>Chordata</taxon>
        <taxon>Craniata</taxon>
        <taxon>Vertebrata</taxon>
        <taxon>Euteleostomi</taxon>
        <taxon>Actinopterygii</taxon>
        <taxon>Neopterygii</taxon>
        <taxon>Teleostei</taxon>
        <taxon>Neoteleostei</taxon>
        <taxon>Acanthomorphata</taxon>
        <taxon>Eupercaria</taxon>
        <taxon>Perciformes</taxon>
        <taxon>Cottioidei</taxon>
        <taxon>Cottales</taxon>
        <taxon>Liparidae</taxon>
        <taxon>Liparis</taxon>
    </lineage>
</organism>
<protein>
    <submittedName>
        <fullName evidence="1">Uncharacterized protein</fullName>
    </submittedName>
</protein>
<comment type="caution">
    <text evidence="1">The sequence shown here is derived from an EMBL/GenBank/DDBJ whole genome shotgun (WGS) entry which is preliminary data.</text>
</comment>
<gene>
    <name evidence="1" type="ORF">EYF80_046068</name>
</gene>
<dbReference type="AlphaFoldDB" id="A0A4Z2FSI0"/>